<feature type="transmembrane region" description="Helical" evidence="1">
    <location>
        <begin position="25"/>
        <end position="42"/>
    </location>
</feature>
<sequence length="309" mass="35107">MVSLLSMINSYLSYINLNVKIKNRIYTAMASVGDFYLLYVSYRFFVNGYWGRGLLFILAFLVIAYFAYLNILYYFTEDKKSQFDVSPWIEKTFHLEAKDPLTDAPKPNNAQAGFVQTNGIFQDTDFLPAEITFSETQKSNLAHVVEDLLAVDYLQLDYGGLGERQLFTQAKNGDKPLAMGAPLALPYFELAQDNQGQLKIWGGLNQMQRRDLGTVETVGLMPASEAMERYHLYLATVLLTGGPYRVAGRTSSVEKEAPFALESRVAYRQRGVHGVVKEAETQVAAEFKSEESRVEKVLQRADRELRRRR</sequence>
<proteinExistence type="predicted"/>
<evidence type="ECO:0000256" key="1">
    <source>
        <dbReference type="SAM" id="Phobius"/>
    </source>
</evidence>
<name>A0A0R1TF38_9LACO</name>
<reference evidence="2 3" key="1">
    <citation type="journal article" date="2015" name="Genome Announc.">
        <title>Expanding the biotechnology potential of lactobacilli through comparative genomics of 213 strains and associated genera.</title>
        <authorList>
            <person name="Sun Z."/>
            <person name="Harris H.M."/>
            <person name="McCann A."/>
            <person name="Guo C."/>
            <person name="Argimon S."/>
            <person name="Zhang W."/>
            <person name="Yang X."/>
            <person name="Jeffery I.B."/>
            <person name="Cooney J.C."/>
            <person name="Kagawa T.F."/>
            <person name="Liu W."/>
            <person name="Song Y."/>
            <person name="Salvetti E."/>
            <person name="Wrobel A."/>
            <person name="Rasinkangas P."/>
            <person name="Parkhill J."/>
            <person name="Rea M.C."/>
            <person name="O'Sullivan O."/>
            <person name="Ritari J."/>
            <person name="Douillard F.P."/>
            <person name="Paul Ross R."/>
            <person name="Yang R."/>
            <person name="Briner A.E."/>
            <person name="Felis G.E."/>
            <person name="de Vos W.M."/>
            <person name="Barrangou R."/>
            <person name="Klaenhammer T.R."/>
            <person name="Caufield P.W."/>
            <person name="Cui Y."/>
            <person name="Zhang H."/>
            <person name="O'Toole P.W."/>
        </authorList>
    </citation>
    <scope>NUCLEOTIDE SEQUENCE [LARGE SCALE GENOMIC DNA]</scope>
    <source>
        <strain evidence="2 3">DSM 15833</strain>
    </source>
</reference>
<gene>
    <name evidence="2" type="ORF">FC36_GL001059</name>
</gene>
<comment type="caution">
    <text evidence="2">The sequence shown here is derived from an EMBL/GenBank/DDBJ whole genome shotgun (WGS) entry which is preliminary data.</text>
</comment>
<dbReference type="STRING" id="1423740.FC36_GL001059"/>
<dbReference type="EMBL" id="AZFH01000139">
    <property type="protein sequence ID" value="KRL78676.1"/>
    <property type="molecule type" value="Genomic_DNA"/>
</dbReference>
<dbReference type="Pfam" id="PF20386">
    <property type="entry name" value="DUF6681"/>
    <property type="match status" value="1"/>
</dbReference>
<dbReference type="AlphaFoldDB" id="A0A0R1TF38"/>
<dbReference type="RefSeq" id="WP_025020603.1">
    <property type="nucleotide sequence ID" value="NZ_AZFH01000139.1"/>
</dbReference>
<dbReference type="PATRIC" id="fig|1423740.3.peg.1129"/>
<keyword evidence="1" id="KW-0472">Membrane</keyword>
<feature type="transmembrane region" description="Helical" evidence="1">
    <location>
        <begin position="54"/>
        <end position="75"/>
    </location>
</feature>
<keyword evidence="1" id="KW-0812">Transmembrane</keyword>
<dbReference type="Proteomes" id="UP000051048">
    <property type="component" value="Unassembled WGS sequence"/>
</dbReference>
<keyword evidence="1" id="KW-1133">Transmembrane helix</keyword>
<evidence type="ECO:0000313" key="3">
    <source>
        <dbReference type="Proteomes" id="UP000051048"/>
    </source>
</evidence>
<protein>
    <submittedName>
        <fullName evidence="2">Uncharacterized protein</fullName>
    </submittedName>
</protein>
<evidence type="ECO:0000313" key="2">
    <source>
        <dbReference type="EMBL" id="KRL78676.1"/>
    </source>
</evidence>
<dbReference type="InterPro" id="IPR046503">
    <property type="entry name" value="DUF6681"/>
</dbReference>
<dbReference type="OrthoDB" id="2192445at2"/>
<accession>A0A0R1TF38</accession>
<organism evidence="2 3">
    <name type="scientific">Ligilactobacillus equi DSM 15833 = JCM 10991</name>
    <dbReference type="NCBI Taxonomy" id="1423740"/>
    <lineage>
        <taxon>Bacteria</taxon>
        <taxon>Bacillati</taxon>
        <taxon>Bacillota</taxon>
        <taxon>Bacilli</taxon>
        <taxon>Lactobacillales</taxon>
        <taxon>Lactobacillaceae</taxon>
        <taxon>Ligilactobacillus</taxon>
    </lineage>
</organism>